<dbReference type="Gene3D" id="3.30.1330.90">
    <property type="entry name" value="D-3-phosphoglycerate dehydrogenase, domain 3"/>
    <property type="match status" value="1"/>
</dbReference>
<keyword evidence="5 11" id="KW-0004">4Fe-4S</keyword>
<dbReference type="InterPro" id="IPR004643">
    <property type="entry name" value="Fe-S_L-Ser_bsu"/>
</dbReference>
<evidence type="ECO:0000256" key="1">
    <source>
        <dbReference type="ARBA" id="ARBA00001966"/>
    </source>
</evidence>
<sequence length="221" mass="23773">MDIFDIIGPVMVGPSSSHTAGAVRIGYISQKLMGEQIKEANILLYGSFLDTGKGHGTNKAIVAGLLGMQPDDMRIPHSMEIAEKKGIKVTFGKSTLKEAHPNSAQIILTGISGKQLEVVGESLGGSRINIAQIDGITTNFSGDYPTLVVHNQDQPGHVSEVTSMLAHKSVNIATMQLYRSNRGGDAVMVLECDQEIPREGIEWLKKVEGITKVTYLSQKGD</sequence>
<evidence type="ECO:0000256" key="2">
    <source>
        <dbReference type="ARBA" id="ARBA00004742"/>
    </source>
</evidence>
<comment type="caution">
    <text evidence="14">The sequence shown here is derived from an EMBL/GenBank/DDBJ whole genome shotgun (WGS) entry which is preliminary data.</text>
</comment>
<dbReference type="RefSeq" id="WP_055175341.1">
    <property type="nucleotide sequence ID" value="NZ_DAWCMB010000359.1"/>
</dbReference>
<dbReference type="NCBIfam" id="TIGR00719">
    <property type="entry name" value="sda_beta"/>
    <property type="match status" value="1"/>
</dbReference>
<dbReference type="PROSITE" id="PS51671">
    <property type="entry name" value="ACT"/>
    <property type="match status" value="1"/>
</dbReference>
<dbReference type="PIRSF" id="PIRSF036692">
    <property type="entry name" value="SDH_B"/>
    <property type="match status" value="1"/>
</dbReference>
<keyword evidence="6 11" id="KW-0479">Metal-binding</keyword>
<evidence type="ECO:0000256" key="6">
    <source>
        <dbReference type="ARBA" id="ARBA00022723"/>
    </source>
</evidence>
<dbReference type="PANTHER" id="PTHR30182:SF12">
    <property type="entry name" value="L-SERINE DEHYDRATASE, BETA CHAIN-RELATED"/>
    <property type="match status" value="1"/>
</dbReference>
<feature type="domain" description="ACT" evidence="13">
    <location>
        <begin position="146"/>
        <end position="218"/>
    </location>
</feature>
<dbReference type="InterPro" id="IPR045865">
    <property type="entry name" value="ACT-like_dom_sf"/>
</dbReference>
<dbReference type="SUPFAM" id="SSF55021">
    <property type="entry name" value="ACT-like"/>
    <property type="match status" value="1"/>
</dbReference>
<keyword evidence="8 11" id="KW-0411">Iron-sulfur</keyword>
<keyword evidence="15" id="KW-1185">Reference proteome</keyword>
<dbReference type="Proteomes" id="UP001442364">
    <property type="component" value="Unassembled WGS sequence"/>
</dbReference>
<evidence type="ECO:0000256" key="12">
    <source>
        <dbReference type="RuleBase" id="RU366059"/>
    </source>
</evidence>
<dbReference type="Pfam" id="PF03315">
    <property type="entry name" value="SDH_beta"/>
    <property type="match status" value="1"/>
</dbReference>
<evidence type="ECO:0000256" key="9">
    <source>
        <dbReference type="ARBA" id="ARBA00023239"/>
    </source>
</evidence>
<evidence type="ECO:0000256" key="8">
    <source>
        <dbReference type="ARBA" id="ARBA00023014"/>
    </source>
</evidence>
<evidence type="ECO:0000256" key="5">
    <source>
        <dbReference type="ARBA" id="ARBA00022485"/>
    </source>
</evidence>
<evidence type="ECO:0000313" key="15">
    <source>
        <dbReference type="Proteomes" id="UP001442364"/>
    </source>
</evidence>
<keyword evidence="9 11" id="KW-0456">Lyase</keyword>
<dbReference type="InterPro" id="IPR002912">
    <property type="entry name" value="ACT_dom"/>
</dbReference>
<dbReference type="InterPro" id="IPR051318">
    <property type="entry name" value="Fe-S_L-Ser"/>
</dbReference>
<evidence type="ECO:0000256" key="11">
    <source>
        <dbReference type="PIRNR" id="PIRNR036692"/>
    </source>
</evidence>
<organism evidence="14 15">
    <name type="scientific">[Lactobacillus] rogosae</name>
    <dbReference type="NCBI Taxonomy" id="706562"/>
    <lineage>
        <taxon>Bacteria</taxon>
        <taxon>Bacillati</taxon>
        <taxon>Bacillota</taxon>
        <taxon>Clostridia</taxon>
        <taxon>Lachnospirales</taxon>
        <taxon>Lachnospiraceae</taxon>
        <taxon>Lachnospira</taxon>
    </lineage>
</organism>
<dbReference type="Pfam" id="PF01842">
    <property type="entry name" value="ACT"/>
    <property type="match status" value="1"/>
</dbReference>
<dbReference type="InterPro" id="IPR029009">
    <property type="entry name" value="ASB_dom_sf"/>
</dbReference>
<reference evidence="14 15" key="1">
    <citation type="submission" date="2024-03" db="EMBL/GenBank/DDBJ databases">
        <title>Human intestinal bacterial collection.</title>
        <authorList>
            <person name="Pauvert C."/>
            <person name="Hitch T.C.A."/>
            <person name="Clavel T."/>
        </authorList>
    </citation>
    <scope>NUCLEOTIDE SEQUENCE [LARGE SCALE GENOMIC DNA]</scope>
    <source>
        <strain evidence="14 15">CLA-AA-H255</strain>
    </source>
</reference>
<comment type="similarity">
    <text evidence="3 11 12">Belongs to the iron-sulfur dependent L-serine dehydratase family.</text>
</comment>
<keyword evidence="7 11" id="KW-0408">Iron</keyword>
<evidence type="ECO:0000313" key="14">
    <source>
        <dbReference type="EMBL" id="MEQ2380071.1"/>
    </source>
</evidence>
<evidence type="ECO:0000256" key="10">
    <source>
        <dbReference type="ARBA" id="ARBA00049406"/>
    </source>
</evidence>
<keyword evidence="4 11" id="KW-0312">Gluconeogenesis</keyword>
<dbReference type="EMBL" id="JBBMER010000006">
    <property type="protein sequence ID" value="MEQ2380071.1"/>
    <property type="molecule type" value="Genomic_DNA"/>
</dbReference>
<evidence type="ECO:0000259" key="13">
    <source>
        <dbReference type="PROSITE" id="PS51671"/>
    </source>
</evidence>
<evidence type="ECO:0000256" key="7">
    <source>
        <dbReference type="ARBA" id="ARBA00023004"/>
    </source>
</evidence>
<gene>
    <name evidence="14" type="primary">sdaAB</name>
    <name evidence="14" type="ORF">WMO14_09280</name>
</gene>
<accession>A0ABV1BWF5</accession>
<dbReference type="PANTHER" id="PTHR30182">
    <property type="entry name" value="L-SERINE DEHYDRATASE"/>
    <property type="match status" value="1"/>
</dbReference>
<dbReference type="Gene3D" id="3.30.70.260">
    <property type="match status" value="1"/>
</dbReference>
<name>A0ABV1BWF5_9FIRM</name>
<evidence type="ECO:0000256" key="3">
    <source>
        <dbReference type="ARBA" id="ARBA00008636"/>
    </source>
</evidence>
<comment type="cofactor">
    <cofactor evidence="1 12">
        <name>[4Fe-4S] cluster</name>
        <dbReference type="ChEBI" id="CHEBI:49883"/>
    </cofactor>
</comment>
<dbReference type="SUPFAM" id="SSF143548">
    <property type="entry name" value="Serine metabolism enzymes domain"/>
    <property type="match status" value="1"/>
</dbReference>
<comment type="pathway">
    <text evidence="2 11">Carbohydrate biosynthesis; gluconeogenesis.</text>
</comment>
<comment type="catalytic activity">
    <reaction evidence="10 11 12">
        <text>L-serine = pyruvate + NH4(+)</text>
        <dbReference type="Rhea" id="RHEA:19169"/>
        <dbReference type="ChEBI" id="CHEBI:15361"/>
        <dbReference type="ChEBI" id="CHEBI:28938"/>
        <dbReference type="ChEBI" id="CHEBI:33384"/>
        <dbReference type="EC" id="4.3.1.17"/>
    </reaction>
</comment>
<dbReference type="GO" id="GO:0003941">
    <property type="term" value="F:L-serine ammonia-lyase activity"/>
    <property type="evidence" value="ECO:0007669"/>
    <property type="project" value="UniProtKB-EC"/>
</dbReference>
<protein>
    <recommendedName>
        <fullName evidence="11">L-serine deaminase</fullName>
    </recommendedName>
</protein>
<dbReference type="CDD" id="cd04903">
    <property type="entry name" value="ACT_LSD"/>
    <property type="match status" value="1"/>
</dbReference>
<proteinExistence type="inferred from homology"/>
<evidence type="ECO:0000256" key="4">
    <source>
        <dbReference type="ARBA" id="ARBA00022432"/>
    </source>
</evidence>
<dbReference type="InterPro" id="IPR005131">
    <property type="entry name" value="Ser_deHydtase_bsu"/>
</dbReference>